<accession>A0ABP1Q8B0</accession>
<evidence type="ECO:0000313" key="10">
    <source>
        <dbReference type="Proteomes" id="UP001642540"/>
    </source>
</evidence>
<keyword evidence="10" id="KW-1185">Reference proteome</keyword>
<evidence type="ECO:0000256" key="1">
    <source>
        <dbReference type="ARBA" id="ARBA00001936"/>
    </source>
</evidence>
<evidence type="ECO:0000256" key="7">
    <source>
        <dbReference type="SAM" id="Phobius"/>
    </source>
</evidence>
<keyword evidence="3" id="KW-0479">Metal-binding</keyword>
<comment type="cofactor">
    <cofactor evidence="1">
        <name>Mn(2+)</name>
        <dbReference type="ChEBI" id="CHEBI:29035"/>
    </cofactor>
</comment>
<dbReference type="CDD" id="cd03426">
    <property type="entry name" value="NUDIX_CoAse_Nudt7"/>
    <property type="match status" value="1"/>
</dbReference>
<comment type="caution">
    <text evidence="9">The sequence shown here is derived from an EMBL/GenBank/DDBJ whole genome shotgun (WGS) entry which is preliminary data.</text>
</comment>
<gene>
    <name evidence="9" type="ORF">ODALV1_LOCUS8271</name>
</gene>
<keyword evidence="5" id="KW-0460">Magnesium</keyword>
<organism evidence="9 10">
    <name type="scientific">Orchesella dallaii</name>
    <dbReference type="NCBI Taxonomy" id="48710"/>
    <lineage>
        <taxon>Eukaryota</taxon>
        <taxon>Metazoa</taxon>
        <taxon>Ecdysozoa</taxon>
        <taxon>Arthropoda</taxon>
        <taxon>Hexapoda</taxon>
        <taxon>Collembola</taxon>
        <taxon>Entomobryomorpha</taxon>
        <taxon>Entomobryoidea</taxon>
        <taxon>Orchesellidae</taxon>
        <taxon>Orchesellinae</taxon>
        <taxon>Orchesella</taxon>
    </lineage>
</organism>
<proteinExistence type="predicted"/>
<keyword evidence="6" id="KW-0464">Manganese</keyword>
<evidence type="ECO:0000256" key="2">
    <source>
        <dbReference type="ARBA" id="ARBA00001946"/>
    </source>
</evidence>
<dbReference type="InterPro" id="IPR000086">
    <property type="entry name" value="NUDIX_hydrolase_dom"/>
</dbReference>
<dbReference type="Proteomes" id="UP001642540">
    <property type="component" value="Unassembled WGS sequence"/>
</dbReference>
<dbReference type="Pfam" id="PF00293">
    <property type="entry name" value="NUDIX"/>
    <property type="match status" value="1"/>
</dbReference>
<reference evidence="9 10" key="1">
    <citation type="submission" date="2024-08" db="EMBL/GenBank/DDBJ databases">
        <authorList>
            <person name="Cucini C."/>
            <person name="Frati F."/>
        </authorList>
    </citation>
    <scope>NUCLEOTIDE SEQUENCE [LARGE SCALE GENOMIC DNA]</scope>
</reference>
<name>A0ABP1Q8B0_9HEXA</name>
<dbReference type="Gene3D" id="3.90.79.10">
    <property type="entry name" value="Nucleoside Triphosphate Pyrophosphohydrolase"/>
    <property type="match status" value="1"/>
</dbReference>
<evidence type="ECO:0000313" key="9">
    <source>
        <dbReference type="EMBL" id="CAL8092596.1"/>
    </source>
</evidence>
<comment type="cofactor">
    <cofactor evidence="2">
        <name>Mg(2+)</name>
        <dbReference type="ChEBI" id="CHEBI:18420"/>
    </cofactor>
</comment>
<evidence type="ECO:0000259" key="8">
    <source>
        <dbReference type="PROSITE" id="PS51462"/>
    </source>
</evidence>
<keyword evidence="7" id="KW-0472">Membrane</keyword>
<dbReference type="InterPro" id="IPR015797">
    <property type="entry name" value="NUDIX_hydrolase-like_dom_sf"/>
</dbReference>
<evidence type="ECO:0000256" key="6">
    <source>
        <dbReference type="ARBA" id="ARBA00023211"/>
    </source>
</evidence>
<evidence type="ECO:0000256" key="5">
    <source>
        <dbReference type="ARBA" id="ARBA00022842"/>
    </source>
</evidence>
<keyword evidence="7" id="KW-0812">Transmembrane</keyword>
<dbReference type="InterPro" id="IPR045121">
    <property type="entry name" value="CoAse"/>
</dbReference>
<dbReference type="PROSITE" id="PS51462">
    <property type="entry name" value="NUDIX"/>
    <property type="match status" value="1"/>
</dbReference>
<keyword evidence="7" id="KW-1133">Transmembrane helix</keyword>
<keyword evidence="4" id="KW-0378">Hydrolase</keyword>
<protein>
    <recommendedName>
        <fullName evidence="8">Nudix hydrolase domain-containing protein</fullName>
    </recommendedName>
</protein>
<dbReference type="PANTHER" id="PTHR12992:SF11">
    <property type="entry name" value="MITOCHONDRIAL COENZYME A DIPHOSPHATASE NUDT8"/>
    <property type="match status" value="1"/>
</dbReference>
<feature type="domain" description="Nudix hydrolase" evidence="8">
    <location>
        <begin position="85"/>
        <end position="228"/>
    </location>
</feature>
<feature type="transmembrane region" description="Helical" evidence="7">
    <location>
        <begin position="244"/>
        <end position="262"/>
    </location>
</feature>
<evidence type="ECO:0000256" key="3">
    <source>
        <dbReference type="ARBA" id="ARBA00022723"/>
    </source>
</evidence>
<evidence type="ECO:0000256" key="4">
    <source>
        <dbReference type="ARBA" id="ARBA00022801"/>
    </source>
</evidence>
<dbReference type="PANTHER" id="PTHR12992">
    <property type="entry name" value="NUDIX HYDROLASE"/>
    <property type="match status" value="1"/>
</dbReference>
<dbReference type="SUPFAM" id="SSF55811">
    <property type="entry name" value="Nudix"/>
    <property type="match status" value="1"/>
</dbReference>
<dbReference type="EMBL" id="CAXLJM020000025">
    <property type="protein sequence ID" value="CAL8092596.1"/>
    <property type="molecule type" value="Genomic_DNA"/>
</dbReference>
<sequence>MIVASRRMPSSRNKLQCALNSFATTNYSAMPPPSLSALTSAPENRSKQSYDWNGIFLEENKTRAISLLSVDRDNTKSFQKFGSERGKAAVLVPLCHDVQGRPGILYNLRSETLNTHKGEISFPGGTVDPVDNDDFVAAALRETHEELGISGDKVDIWTTCRVFPTYVTNLGVTPVLGLINSGPVDADNLNINPDEVDHAFVIPLDHLCNSSNWEEIDPPRIPGASFKLPIYTNMQAISKGLQGIHLWGLTAFITHVVLSALIPQKYTRQVSYLNLMTGKLKPKL</sequence>